<protein>
    <submittedName>
        <fullName evidence="10">Uncharacterized protein</fullName>
    </submittedName>
</protein>
<evidence type="ECO:0000256" key="6">
    <source>
        <dbReference type="ARBA" id="ARBA00022833"/>
    </source>
</evidence>
<evidence type="ECO:0000256" key="1">
    <source>
        <dbReference type="ARBA" id="ARBA00004123"/>
    </source>
</evidence>
<dbReference type="GO" id="GO:0005634">
    <property type="term" value="C:nucleus"/>
    <property type="evidence" value="ECO:0007669"/>
    <property type="project" value="UniProtKB-SubCell"/>
</dbReference>
<dbReference type="PANTHER" id="PTHR23226:SF416">
    <property type="entry name" value="FI01424P"/>
    <property type="match status" value="1"/>
</dbReference>
<reference evidence="10" key="1">
    <citation type="submission" date="2025-08" db="UniProtKB">
        <authorList>
            <consortium name="Ensembl"/>
        </authorList>
    </citation>
    <scope>IDENTIFICATION</scope>
</reference>
<dbReference type="SUPFAM" id="SSF57667">
    <property type="entry name" value="beta-beta-alpha zinc fingers"/>
    <property type="match status" value="4"/>
</dbReference>
<keyword evidence="5" id="KW-0863">Zinc-finger</keyword>
<dbReference type="FunFam" id="3.30.160.60:FF:002343">
    <property type="entry name" value="Zinc finger protein 33A"/>
    <property type="match status" value="2"/>
</dbReference>
<dbReference type="PANTHER" id="PTHR23226">
    <property type="entry name" value="ZINC FINGER AND SCAN DOMAIN-CONTAINING"/>
    <property type="match status" value="1"/>
</dbReference>
<evidence type="ECO:0000313" key="11">
    <source>
        <dbReference type="Proteomes" id="UP000694382"/>
    </source>
</evidence>
<dbReference type="FunFam" id="3.30.160.60:FF:000710">
    <property type="entry name" value="Zinc finger protein 768"/>
    <property type="match status" value="1"/>
</dbReference>
<proteinExistence type="inferred from homology"/>
<dbReference type="FunFam" id="3.30.160.60:FF:000690">
    <property type="entry name" value="Zinc finger protein 354C"/>
    <property type="match status" value="1"/>
</dbReference>
<dbReference type="PROSITE" id="PS00028">
    <property type="entry name" value="ZINC_FINGER_C2H2_1"/>
    <property type="match status" value="5"/>
</dbReference>
<evidence type="ECO:0000256" key="2">
    <source>
        <dbReference type="ARBA" id="ARBA00006991"/>
    </source>
</evidence>
<evidence type="ECO:0000256" key="8">
    <source>
        <dbReference type="ARBA" id="ARBA00023242"/>
    </source>
</evidence>
<dbReference type="Gene3D" id="3.30.160.60">
    <property type="entry name" value="Classic Zinc Finger"/>
    <property type="match status" value="7"/>
</dbReference>
<dbReference type="SMART" id="SM00355">
    <property type="entry name" value="ZnF_C2H2"/>
    <property type="match status" value="6"/>
</dbReference>
<evidence type="ECO:0000256" key="9">
    <source>
        <dbReference type="SAM" id="MobiDB-lite"/>
    </source>
</evidence>
<dbReference type="PROSITE" id="PS50157">
    <property type="entry name" value="ZINC_FINGER_C2H2_2"/>
    <property type="match status" value="7"/>
</dbReference>
<dbReference type="InterPro" id="IPR036236">
    <property type="entry name" value="Znf_C2H2_sf"/>
</dbReference>
<keyword evidence="11" id="KW-1185">Reference proteome</keyword>
<dbReference type="AlphaFoldDB" id="A0A8U8B921"/>
<dbReference type="FunFam" id="3.30.160.60:FF:001437">
    <property type="entry name" value="Zinc finger protein 594"/>
    <property type="match status" value="1"/>
</dbReference>
<comment type="similarity">
    <text evidence="2">Belongs to the krueppel C2H2-type zinc-finger protein family.</text>
</comment>
<dbReference type="FunFam" id="3.30.160.60:FF:000352">
    <property type="entry name" value="zinc finger protein 3 homolog"/>
    <property type="match status" value="1"/>
</dbReference>
<evidence type="ECO:0000313" key="10">
    <source>
        <dbReference type="Ensembl" id="ENSCPVP00000025396.1"/>
    </source>
</evidence>
<accession>A0A8U8B921</accession>
<evidence type="ECO:0000256" key="5">
    <source>
        <dbReference type="ARBA" id="ARBA00022771"/>
    </source>
</evidence>
<keyword evidence="6" id="KW-0862">Zinc</keyword>
<dbReference type="Proteomes" id="UP000694382">
    <property type="component" value="Unassembled WGS sequence"/>
</dbReference>
<name>A0A8U8B921_GEOPR</name>
<dbReference type="GO" id="GO:0008270">
    <property type="term" value="F:zinc ion binding"/>
    <property type="evidence" value="ECO:0007669"/>
    <property type="project" value="UniProtKB-KW"/>
</dbReference>
<feature type="region of interest" description="Disordered" evidence="9">
    <location>
        <begin position="170"/>
        <end position="241"/>
    </location>
</feature>
<keyword evidence="4" id="KW-0677">Repeat</keyword>
<keyword evidence="7" id="KW-0238">DNA-binding</keyword>
<dbReference type="Ensembl" id="ENSCPVT00000027839.1">
    <property type="protein sequence ID" value="ENSCPVP00000025396.1"/>
    <property type="gene ID" value="ENSCPVG00000014627.2"/>
</dbReference>
<keyword evidence="8" id="KW-0539">Nucleus</keyword>
<evidence type="ECO:0000256" key="7">
    <source>
        <dbReference type="ARBA" id="ARBA00023125"/>
    </source>
</evidence>
<dbReference type="InterPro" id="IPR013087">
    <property type="entry name" value="Znf_C2H2_type"/>
</dbReference>
<reference evidence="10" key="2">
    <citation type="submission" date="2025-09" db="UniProtKB">
        <authorList>
            <consortium name="Ensembl"/>
        </authorList>
    </citation>
    <scope>IDENTIFICATION</scope>
</reference>
<dbReference type="GO" id="GO:0000981">
    <property type="term" value="F:DNA-binding transcription factor activity, RNA polymerase II-specific"/>
    <property type="evidence" value="ECO:0007669"/>
    <property type="project" value="TreeGrafter"/>
</dbReference>
<comment type="subcellular location">
    <subcellularLocation>
        <location evidence="1">Nucleus</location>
    </subcellularLocation>
</comment>
<dbReference type="GO" id="GO:0000978">
    <property type="term" value="F:RNA polymerase II cis-regulatory region sequence-specific DNA binding"/>
    <property type="evidence" value="ECO:0007669"/>
    <property type="project" value="TreeGrafter"/>
</dbReference>
<feature type="compositionally biased region" description="Low complexity" evidence="9">
    <location>
        <begin position="230"/>
        <end position="241"/>
    </location>
</feature>
<evidence type="ECO:0000256" key="3">
    <source>
        <dbReference type="ARBA" id="ARBA00022723"/>
    </source>
</evidence>
<organism evidence="10 11">
    <name type="scientific">Geospiza parvula</name>
    <name type="common">Small tree-finch</name>
    <name type="synonym">Camarhynchus parvulus</name>
    <dbReference type="NCBI Taxonomy" id="87175"/>
    <lineage>
        <taxon>Eukaryota</taxon>
        <taxon>Metazoa</taxon>
        <taxon>Chordata</taxon>
        <taxon>Craniata</taxon>
        <taxon>Vertebrata</taxon>
        <taxon>Euteleostomi</taxon>
        <taxon>Archelosauria</taxon>
        <taxon>Archosauria</taxon>
        <taxon>Dinosauria</taxon>
        <taxon>Saurischia</taxon>
        <taxon>Theropoda</taxon>
        <taxon>Coelurosauria</taxon>
        <taxon>Aves</taxon>
        <taxon>Neognathae</taxon>
        <taxon>Neoaves</taxon>
        <taxon>Telluraves</taxon>
        <taxon>Australaves</taxon>
        <taxon>Passeriformes</taxon>
        <taxon>Thraupidae</taxon>
        <taxon>Camarhynchus</taxon>
    </lineage>
</organism>
<keyword evidence="3" id="KW-0479">Metal-binding</keyword>
<sequence>IETRIRVRFGTELTQSGTGGMSLQDVPGIVPALLRHLQTWGTAGCSKIQVLPRCPSIPGEHSLRAALTVTLGALGSALTSLRQDIHTGERSYECPQCGKRFQTSSNLHLHERIHTGERPFCCPDCGKGFKHNFTLITHQRTHTGERPYECPQYGKSFTSSFNLTRHQRRASCTAPASSPVGRTHIGKSLGDPCSLAQESKGEENPQRSHRRRGSKARPGYSEEERPTLNQEGGQSFSQSSELVVHGQLHDGEKPYKCLECGKSFRQSSGLIRHQMIHTGEWAYECGECGKGFSCRSQFIIHQRIHTGERPYECPQCQKRFQSSSSLLRHKRIHTDERPFLCPESNSVLLGSHGPGDGAGQWLPWQRALAAGLSWCPWQLPPGMGSPWSCQGTEHSNRGLVMVAMETDHSNRGLVMVAC</sequence>
<dbReference type="Pfam" id="PF00096">
    <property type="entry name" value="zf-C2H2"/>
    <property type="match status" value="5"/>
</dbReference>
<evidence type="ECO:0000256" key="4">
    <source>
        <dbReference type="ARBA" id="ARBA00022737"/>
    </source>
</evidence>